<evidence type="ECO:0000313" key="2">
    <source>
        <dbReference type="Proteomes" id="UP000648075"/>
    </source>
</evidence>
<organism evidence="1 2">
    <name type="scientific">Novosphingobium colocasiae</name>
    <dbReference type="NCBI Taxonomy" id="1256513"/>
    <lineage>
        <taxon>Bacteria</taxon>
        <taxon>Pseudomonadati</taxon>
        <taxon>Pseudomonadota</taxon>
        <taxon>Alphaproteobacteria</taxon>
        <taxon>Sphingomonadales</taxon>
        <taxon>Sphingomonadaceae</taxon>
        <taxon>Novosphingobium</taxon>
    </lineage>
</organism>
<comment type="caution">
    <text evidence="1">The sequence shown here is derived from an EMBL/GenBank/DDBJ whole genome shotgun (WGS) entry which is preliminary data.</text>
</comment>
<dbReference type="Proteomes" id="UP000648075">
    <property type="component" value="Unassembled WGS sequence"/>
</dbReference>
<reference evidence="1" key="1">
    <citation type="journal article" date="2014" name="Int. J. Syst. Evol. Microbiol.">
        <title>Complete genome sequence of Corynebacterium casei LMG S-19264T (=DSM 44701T), isolated from a smear-ripened cheese.</title>
        <authorList>
            <consortium name="US DOE Joint Genome Institute (JGI-PGF)"/>
            <person name="Walter F."/>
            <person name="Albersmeier A."/>
            <person name="Kalinowski J."/>
            <person name="Ruckert C."/>
        </authorList>
    </citation>
    <scope>NUCLEOTIDE SEQUENCE</scope>
    <source>
        <strain evidence="1">KCTC 32255</strain>
    </source>
</reference>
<dbReference type="SUPFAM" id="SSF88713">
    <property type="entry name" value="Glycoside hydrolase/deacetylase"/>
    <property type="match status" value="1"/>
</dbReference>
<keyword evidence="2" id="KW-1185">Reference proteome</keyword>
<dbReference type="RefSeq" id="WP_189622131.1">
    <property type="nucleotide sequence ID" value="NZ_BMZA01000015.1"/>
</dbReference>
<sequence length="334" mass="37454">MNRPNILSVPDKSNRARFRDGFGQRFIVTVDTEEEFDWNAPLDRERHTIVTVPALRKFQQFCEGFGVVPSYLVDFPIASSSFAREAIGAAVLAGRAEIGVQLHPWVSPPFEEDVTEFNSFAGNLPYELEREKFRRLRDRIEQTFETAPLIYRAGRYGLGPNTAAILSEFGIAVDTSVRARFDYSSTGGPNYREHPLEPYWVGPDQRLLELPLTSVYWGPLRRIGNVIYPLLWRAPALRGVLARAGLLERIPLTPEGVTSAEALRGVDIAVDDGLPILVFSFHSPSLAPGHTPYVRNDDDLDALYDWWRALFTHLAARGVRPTSVSDIMASVELA</sequence>
<dbReference type="GO" id="GO:0005975">
    <property type="term" value="P:carbohydrate metabolic process"/>
    <property type="evidence" value="ECO:0007669"/>
    <property type="project" value="InterPro"/>
</dbReference>
<dbReference type="InterPro" id="IPR011330">
    <property type="entry name" value="Glyco_hydro/deAcase_b/a-brl"/>
</dbReference>
<dbReference type="EMBL" id="BMZA01000015">
    <property type="protein sequence ID" value="GGZ13092.1"/>
    <property type="molecule type" value="Genomic_DNA"/>
</dbReference>
<dbReference type="Gene3D" id="3.20.20.370">
    <property type="entry name" value="Glycoside hydrolase/deacetylase"/>
    <property type="match status" value="1"/>
</dbReference>
<protein>
    <submittedName>
        <fullName evidence="1">Deacetylase</fullName>
    </submittedName>
</protein>
<dbReference type="AlphaFoldDB" id="A0A918PLN1"/>
<dbReference type="CDD" id="cd10935">
    <property type="entry name" value="CE4_WalW"/>
    <property type="match status" value="1"/>
</dbReference>
<evidence type="ECO:0000313" key="1">
    <source>
        <dbReference type="EMBL" id="GGZ13092.1"/>
    </source>
</evidence>
<reference evidence="1" key="2">
    <citation type="submission" date="2020-09" db="EMBL/GenBank/DDBJ databases">
        <authorList>
            <person name="Sun Q."/>
            <person name="Kim S."/>
        </authorList>
    </citation>
    <scope>NUCLEOTIDE SEQUENCE</scope>
    <source>
        <strain evidence="1">KCTC 32255</strain>
    </source>
</reference>
<proteinExistence type="predicted"/>
<accession>A0A918PLN1</accession>
<name>A0A918PLN1_9SPHN</name>
<gene>
    <name evidence="1" type="ORF">GCM10011614_30290</name>
</gene>